<keyword evidence="6" id="KW-0833">Ubl conjugation pathway</keyword>
<dbReference type="EC" id="2.3.2.27" evidence="2"/>
<dbReference type="InterPro" id="IPR001841">
    <property type="entry name" value="Znf_RING"/>
</dbReference>
<sequence length="432" mass="49176">MAEDSDHHRFHHHEPATQSQQQPPPLRPIASNTVRVHQEQENQYDEFYRQGSNLLDFDSLELPSNSNSSFFIPDEYNTTTDFRFDFNVEQENWGCGYADSLPRRNRCFCGEEECDDPMNFVTDLFETREVHVLNDQIWDFDSGPAEDPGMEFGFGPRLGSDADPSAIVVGVVGPNLESDSGEIELNSGFIVNDEDNYDSFGVNDYRITENEREEFECEEVDERTQFDERENFDSVIDRIGGILVSSNVPSPEGENSFLDEVEDGVEEEDEEENYVQWEVLMTVNNLDRDSGFETPEEHNHGSEVARFDLSDDFIMTMEQLAENANALKFGRPASKSVVENLPSVVLTVDEVRENNDAVVCAVCKEDVAAGEKMTRMPCFHLYHGDCILPWLEIRNTCPVCRYELPTDNAAYEKRRSNRGGDGVAGRLVDDFR</sequence>
<evidence type="ECO:0000313" key="11">
    <source>
        <dbReference type="EMBL" id="CAI9766801.1"/>
    </source>
</evidence>
<reference evidence="11" key="1">
    <citation type="submission" date="2023-05" db="EMBL/GenBank/DDBJ databases">
        <authorList>
            <person name="Huff M."/>
        </authorList>
    </citation>
    <scope>NUCLEOTIDE SEQUENCE</scope>
</reference>
<evidence type="ECO:0000313" key="12">
    <source>
        <dbReference type="Proteomes" id="UP000834106"/>
    </source>
</evidence>
<comment type="catalytic activity">
    <reaction evidence="1">
        <text>S-ubiquitinyl-[E2 ubiquitin-conjugating enzyme]-L-cysteine + [acceptor protein]-L-lysine = [E2 ubiquitin-conjugating enzyme]-L-cysteine + N(6)-ubiquitinyl-[acceptor protein]-L-lysine.</text>
        <dbReference type="EC" id="2.3.2.27"/>
    </reaction>
</comment>
<evidence type="ECO:0000256" key="8">
    <source>
        <dbReference type="PROSITE-ProRule" id="PRU00175"/>
    </source>
</evidence>
<dbReference type="Proteomes" id="UP000834106">
    <property type="component" value="Chromosome 8"/>
</dbReference>
<dbReference type="Pfam" id="PF13639">
    <property type="entry name" value="zf-RING_2"/>
    <property type="match status" value="1"/>
</dbReference>
<organism evidence="11 12">
    <name type="scientific">Fraxinus pennsylvanica</name>
    <dbReference type="NCBI Taxonomy" id="56036"/>
    <lineage>
        <taxon>Eukaryota</taxon>
        <taxon>Viridiplantae</taxon>
        <taxon>Streptophyta</taxon>
        <taxon>Embryophyta</taxon>
        <taxon>Tracheophyta</taxon>
        <taxon>Spermatophyta</taxon>
        <taxon>Magnoliopsida</taxon>
        <taxon>eudicotyledons</taxon>
        <taxon>Gunneridae</taxon>
        <taxon>Pentapetalae</taxon>
        <taxon>asterids</taxon>
        <taxon>lamiids</taxon>
        <taxon>Lamiales</taxon>
        <taxon>Oleaceae</taxon>
        <taxon>Oleeae</taxon>
        <taxon>Fraxinus</taxon>
    </lineage>
</organism>
<dbReference type="Gene3D" id="3.30.40.10">
    <property type="entry name" value="Zinc/RING finger domain, C3HC4 (zinc finger)"/>
    <property type="match status" value="1"/>
</dbReference>
<dbReference type="SUPFAM" id="SSF57850">
    <property type="entry name" value="RING/U-box"/>
    <property type="match status" value="1"/>
</dbReference>
<keyword evidence="4" id="KW-0479">Metal-binding</keyword>
<dbReference type="AlphaFoldDB" id="A0AAD1ZBL8"/>
<feature type="domain" description="RING-type" evidence="10">
    <location>
        <begin position="360"/>
        <end position="401"/>
    </location>
</feature>
<dbReference type="PANTHER" id="PTHR15710">
    <property type="entry name" value="E3 UBIQUITIN-PROTEIN LIGASE PRAJA"/>
    <property type="match status" value="1"/>
</dbReference>
<dbReference type="InterPro" id="IPR013083">
    <property type="entry name" value="Znf_RING/FYVE/PHD"/>
</dbReference>
<name>A0AAD1ZBL8_9LAMI</name>
<feature type="region of interest" description="Disordered" evidence="9">
    <location>
        <begin position="1"/>
        <end position="28"/>
    </location>
</feature>
<dbReference type="PROSITE" id="PS50089">
    <property type="entry name" value="ZF_RING_2"/>
    <property type="match status" value="1"/>
</dbReference>
<dbReference type="EMBL" id="OU503043">
    <property type="protein sequence ID" value="CAI9766801.1"/>
    <property type="molecule type" value="Genomic_DNA"/>
</dbReference>
<evidence type="ECO:0000259" key="10">
    <source>
        <dbReference type="PROSITE" id="PS50089"/>
    </source>
</evidence>
<dbReference type="GO" id="GO:0005737">
    <property type="term" value="C:cytoplasm"/>
    <property type="evidence" value="ECO:0007669"/>
    <property type="project" value="TreeGrafter"/>
</dbReference>
<dbReference type="FunFam" id="3.30.40.10:FF:000022">
    <property type="entry name" value="E3 ubiquitin-protein ligase RING1-like"/>
    <property type="match status" value="1"/>
</dbReference>
<protein>
    <recommendedName>
        <fullName evidence="2">RING-type E3 ubiquitin transferase</fullName>
        <ecNumber evidence="2">2.3.2.27</ecNumber>
    </recommendedName>
</protein>
<gene>
    <name evidence="11" type="ORF">FPE_LOCUS14231</name>
</gene>
<evidence type="ECO:0000256" key="7">
    <source>
        <dbReference type="ARBA" id="ARBA00022833"/>
    </source>
</evidence>
<keyword evidence="7" id="KW-0862">Zinc</keyword>
<evidence type="ECO:0000256" key="9">
    <source>
        <dbReference type="SAM" id="MobiDB-lite"/>
    </source>
</evidence>
<dbReference type="GO" id="GO:0061630">
    <property type="term" value="F:ubiquitin protein ligase activity"/>
    <property type="evidence" value="ECO:0007669"/>
    <property type="project" value="UniProtKB-EC"/>
</dbReference>
<evidence type="ECO:0000256" key="2">
    <source>
        <dbReference type="ARBA" id="ARBA00012483"/>
    </source>
</evidence>
<dbReference type="SMART" id="SM00184">
    <property type="entry name" value="RING"/>
    <property type="match status" value="1"/>
</dbReference>
<keyword evidence="3" id="KW-0808">Transferase</keyword>
<accession>A0AAD1ZBL8</accession>
<keyword evidence="12" id="KW-1185">Reference proteome</keyword>
<dbReference type="PANTHER" id="PTHR15710:SF108">
    <property type="entry name" value="OS03G0286100 PROTEIN"/>
    <property type="match status" value="1"/>
</dbReference>
<evidence type="ECO:0000256" key="5">
    <source>
        <dbReference type="ARBA" id="ARBA00022771"/>
    </source>
</evidence>
<evidence type="ECO:0000256" key="6">
    <source>
        <dbReference type="ARBA" id="ARBA00022786"/>
    </source>
</evidence>
<evidence type="ECO:0000256" key="4">
    <source>
        <dbReference type="ARBA" id="ARBA00022723"/>
    </source>
</evidence>
<keyword evidence="5 8" id="KW-0863">Zinc-finger</keyword>
<evidence type="ECO:0000256" key="1">
    <source>
        <dbReference type="ARBA" id="ARBA00000900"/>
    </source>
</evidence>
<evidence type="ECO:0000256" key="3">
    <source>
        <dbReference type="ARBA" id="ARBA00022679"/>
    </source>
</evidence>
<dbReference type="GO" id="GO:0016567">
    <property type="term" value="P:protein ubiquitination"/>
    <property type="evidence" value="ECO:0007669"/>
    <property type="project" value="TreeGrafter"/>
</dbReference>
<dbReference type="GO" id="GO:0008270">
    <property type="term" value="F:zinc ion binding"/>
    <property type="evidence" value="ECO:0007669"/>
    <property type="project" value="UniProtKB-KW"/>
</dbReference>
<proteinExistence type="predicted"/>